<dbReference type="InterPro" id="IPR008979">
    <property type="entry name" value="Galactose-bd-like_sf"/>
</dbReference>
<dbReference type="AlphaFoldDB" id="T1FFX3"/>
<feature type="domain" description="WSC" evidence="8">
    <location>
        <begin position="296"/>
        <end position="389"/>
    </location>
</feature>
<dbReference type="HOGENOM" id="CLU_288094_0_0_1"/>
<dbReference type="Gene3D" id="2.60.120.260">
    <property type="entry name" value="Galactose-binding domain-like"/>
    <property type="match status" value="1"/>
</dbReference>
<keyword evidence="3" id="KW-0732">Signal</keyword>
<dbReference type="InterPro" id="IPR051836">
    <property type="entry name" value="Kremen_rcpt"/>
</dbReference>
<dbReference type="GO" id="GO:0004888">
    <property type="term" value="F:transmembrane signaling receptor activity"/>
    <property type="evidence" value="ECO:0000318"/>
    <property type="project" value="GO_Central"/>
</dbReference>
<evidence type="ECO:0000256" key="3">
    <source>
        <dbReference type="ARBA" id="ARBA00022729"/>
    </source>
</evidence>
<gene>
    <name evidence="10" type="primary">20207722</name>
    <name evidence="9" type="ORF">HELRODRAFT_180445</name>
</gene>
<dbReference type="PANTHER" id="PTHR24269">
    <property type="entry name" value="KREMEN PROTEIN"/>
    <property type="match status" value="1"/>
</dbReference>
<keyword evidence="11" id="KW-1185">Reference proteome</keyword>
<dbReference type="SUPFAM" id="SSF49785">
    <property type="entry name" value="Galactose-binding domain-like"/>
    <property type="match status" value="1"/>
</dbReference>
<dbReference type="RefSeq" id="XP_009027985.1">
    <property type="nucleotide sequence ID" value="XM_009029737.1"/>
</dbReference>
<dbReference type="EMBL" id="KB097579">
    <property type="protein sequence ID" value="ESN94018.1"/>
    <property type="molecule type" value="Genomic_DNA"/>
</dbReference>
<dbReference type="SMART" id="SM00321">
    <property type="entry name" value="WSC"/>
    <property type="match status" value="1"/>
</dbReference>
<evidence type="ECO:0000256" key="5">
    <source>
        <dbReference type="ARBA" id="ARBA00023136"/>
    </source>
</evidence>
<evidence type="ECO:0000313" key="9">
    <source>
        <dbReference type="EMBL" id="ESN94018.1"/>
    </source>
</evidence>
<accession>T1FFX3</accession>
<evidence type="ECO:0000256" key="2">
    <source>
        <dbReference type="ARBA" id="ARBA00022692"/>
    </source>
</evidence>
<keyword evidence="4" id="KW-1133">Transmembrane helix</keyword>
<dbReference type="InterPro" id="IPR007110">
    <property type="entry name" value="Ig-like_dom"/>
</dbReference>
<name>T1FFX3_HELRO</name>
<dbReference type="eggNOG" id="ENOG502T693">
    <property type="taxonomic scope" value="Eukaryota"/>
</dbReference>
<dbReference type="SUPFAM" id="SSF48726">
    <property type="entry name" value="Immunoglobulin"/>
    <property type="match status" value="1"/>
</dbReference>
<evidence type="ECO:0000313" key="11">
    <source>
        <dbReference type="Proteomes" id="UP000015101"/>
    </source>
</evidence>
<keyword evidence="5" id="KW-0472">Membrane</keyword>
<keyword evidence="6" id="KW-0325">Glycoprotein</keyword>
<dbReference type="GeneID" id="20207722"/>
<evidence type="ECO:0000256" key="4">
    <source>
        <dbReference type="ARBA" id="ARBA00022989"/>
    </source>
</evidence>
<evidence type="ECO:0000259" key="8">
    <source>
        <dbReference type="PROSITE" id="PS51212"/>
    </source>
</evidence>
<dbReference type="PROSITE" id="PS50835">
    <property type="entry name" value="IG_LIKE"/>
    <property type="match status" value="1"/>
</dbReference>
<dbReference type="CTD" id="20207722"/>
<reference evidence="10" key="3">
    <citation type="submission" date="2015-06" db="UniProtKB">
        <authorList>
            <consortium name="EnsemblMetazoa"/>
        </authorList>
    </citation>
    <scope>IDENTIFICATION</scope>
</reference>
<dbReference type="GO" id="GO:0007165">
    <property type="term" value="P:signal transduction"/>
    <property type="evidence" value="ECO:0000318"/>
    <property type="project" value="GO_Central"/>
</dbReference>
<dbReference type="GO" id="GO:0005886">
    <property type="term" value="C:plasma membrane"/>
    <property type="evidence" value="ECO:0000318"/>
    <property type="project" value="GO_Central"/>
</dbReference>
<sequence>MSRCIGANYKIVKCVKCDIEWKGETCQDRDCSKKNGACGKDKKCIESFVNNKKYTECVCPTGTVRNNYDDCQASSSITNFVVRLNETFDTSADYDIRKKVKHCGRWGATVYGPWKPMEVVCVNFTLISRFVIIQQSDENFHLGDVASMEVEVYSADCYINNGNCGEMRCTEVLYDNVSVIKCEDFKKEIFIPAPDSNGQSTYGCFRRVQLEFELHDDVISTKACGSLCKKKSYKVAAIKAGLKCFCGNKVYASDQVSINRCMQEYHDSFIVYDAQSSVNYKDASKWYHFCKNDPEEADKEYCKSGKCSVSYIGCYQFIEKVKTKDVGSVLECLTFCRQEKTNFLALKGGKECSCNDRLGSAVPSSYCNTSCPNNEACGGNIYYSIYKNGYRTKHDVFVSYRAGSTTTQHDLEFHVPYTLEMCAHFCLEMSLTYFMMKDAITCSCAQNAAIIQPSLSHSNIPCRSCKNDEDEICKCYSDSYSTDDVLSGTRFTYDFQRGLSSYSRCPITGKLKLMHFCASGCDAGWKGYDCRERDCTVRNGDCGAEMKCVESLVNNTMYTECACPTGTVRNNFNLCEVFRENLALHKPAFLSSVNGANEAKYLTDGIYYDFKFAQINDKKSNWMAVDLQMSYCIGYVIVYNRFSETDSIMHQLDNFVVRLNGTFDTSADYDIRKKVNLCGRWPSEALNGVNQMKVVCENFTLISKFVIVQEADKNFIGSMGVVELEVYSVGCDVNNGNCGDLHCAEVLHGGVTVIKCEILGDDIVISSPGLNTDSIYGCFKRVSHEYLHDHYALTKAGCANICKSKSYGLSAMKLIQALITTMPQSGIDFVKIINRNLMLKPANPENVRLVGWVAFAIVYCLWKSSVLTVHIREGQNLRLTCFTNEYSTVGDFYWTYVNGDPVMNYSIGEAKVTLNKQRTVLLFENAISNMSNNYYCSDTAYLRHHRIQYKVSVFSIAQMEHVIVFNFSVASCSEKEFNLAEIIIKDDVCRLFKSDCPYKFQQECVGDKIEKRNIFKNSKRMIDASISATNVVKPYFEKLCGTNCSLYNMLQIFKAKVCDSVLFIIKQM</sequence>
<reference evidence="9 11" key="2">
    <citation type="journal article" date="2013" name="Nature">
        <title>Insights into bilaterian evolution from three spiralian genomes.</title>
        <authorList>
            <person name="Simakov O."/>
            <person name="Marletaz F."/>
            <person name="Cho S.J."/>
            <person name="Edsinger-Gonzales E."/>
            <person name="Havlak P."/>
            <person name="Hellsten U."/>
            <person name="Kuo D.H."/>
            <person name="Larsson T."/>
            <person name="Lv J."/>
            <person name="Arendt D."/>
            <person name="Savage R."/>
            <person name="Osoegawa K."/>
            <person name="de Jong P."/>
            <person name="Grimwood J."/>
            <person name="Chapman J.A."/>
            <person name="Shapiro H."/>
            <person name="Aerts A."/>
            <person name="Otillar R.P."/>
            <person name="Terry A.Y."/>
            <person name="Boore J.L."/>
            <person name="Grigoriev I.V."/>
            <person name="Lindberg D.R."/>
            <person name="Seaver E.C."/>
            <person name="Weisblat D.A."/>
            <person name="Putnam N.H."/>
            <person name="Rokhsar D.S."/>
        </authorList>
    </citation>
    <scope>NUCLEOTIDE SEQUENCE</scope>
</reference>
<dbReference type="Pfam" id="PF01822">
    <property type="entry name" value="WSC"/>
    <property type="match status" value="1"/>
</dbReference>
<evidence type="ECO:0000259" key="7">
    <source>
        <dbReference type="PROSITE" id="PS50835"/>
    </source>
</evidence>
<dbReference type="EMBL" id="AMQM01007198">
    <property type="status" value="NOT_ANNOTATED_CDS"/>
    <property type="molecule type" value="Genomic_DNA"/>
</dbReference>
<evidence type="ECO:0000256" key="1">
    <source>
        <dbReference type="ARBA" id="ARBA00004167"/>
    </source>
</evidence>
<proteinExistence type="predicted"/>
<dbReference type="PANTHER" id="PTHR24269:SF16">
    <property type="entry name" value="PROTEIN SLG1"/>
    <property type="match status" value="1"/>
</dbReference>
<dbReference type="InParanoid" id="T1FFX3"/>
<protein>
    <recommendedName>
        <fullName evidence="12">WSC domain-containing protein</fullName>
    </recommendedName>
</protein>
<dbReference type="PROSITE" id="PS51212">
    <property type="entry name" value="WSC"/>
    <property type="match status" value="1"/>
</dbReference>
<dbReference type="OrthoDB" id="6328171at2759"/>
<dbReference type="InterPro" id="IPR036179">
    <property type="entry name" value="Ig-like_dom_sf"/>
</dbReference>
<dbReference type="Proteomes" id="UP000015101">
    <property type="component" value="Unassembled WGS sequence"/>
</dbReference>
<evidence type="ECO:0000313" key="10">
    <source>
        <dbReference type="EnsemblMetazoa" id="HelroP180445"/>
    </source>
</evidence>
<evidence type="ECO:0008006" key="12">
    <source>
        <dbReference type="Google" id="ProtNLM"/>
    </source>
</evidence>
<organism evidence="10 11">
    <name type="scientific">Helobdella robusta</name>
    <name type="common">Californian leech</name>
    <dbReference type="NCBI Taxonomy" id="6412"/>
    <lineage>
        <taxon>Eukaryota</taxon>
        <taxon>Metazoa</taxon>
        <taxon>Spiralia</taxon>
        <taxon>Lophotrochozoa</taxon>
        <taxon>Annelida</taxon>
        <taxon>Clitellata</taxon>
        <taxon>Hirudinea</taxon>
        <taxon>Rhynchobdellida</taxon>
        <taxon>Glossiphoniidae</taxon>
        <taxon>Helobdella</taxon>
    </lineage>
</organism>
<feature type="domain" description="Ig-like" evidence="7">
    <location>
        <begin position="844"/>
        <end position="936"/>
    </location>
</feature>
<evidence type="ECO:0000256" key="6">
    <source>
        <dbReference type="ARBA" id="ARBA00023180"/>
    </source>
</evidence>
<dbReference type="KEGG" id="hro:HELRODRAFT_180445"/>
<dbReference type="InterPro" id="IPR002889">
    <property type="entry name" value="WSC_carb-bd"/>
</dbReference>
<keyword evidence="2" id="KW-0812">Transmembrane</keyword>
<reference evidence="11" key="1">
    <citation type="submission" date="2012-12" db="EMBL/GenBank/DDBJ databases">
        <authorList>
            <person name="Hellsten U."/>
            <person name="Grimwood J."/>
            <person name="Chapman J.A."/>
            <person name="Shapiro H."/>
            <person name="Aerts A."/>
            <person name="Otillar R.P."/>
            <person name="Terry A.Y."/>
            <person name="Boore J.L."/>
            <person name="Simakov O."/>
            <person name="Marletaz F."/>
            <person name="Cho S.-J."/>
            <person name="Edsinger-Gonzales E."/>
            <person name="Havlak P."/>
            <person name="Kuo D.-H."/>
            <person name="Larsson T."/>
            <person name="Lv J."/>
            <person name="Arendt D."/>
            <person name="Savage R."/>
            <person name="Osoegawa K."/>
            <person name="de Jong P."/>
            <person name="Lindberg D.R."/>
            <person name="Seaver E.C."/>
            <person name="Weisblat D.A."/>
            <person name="Putnam N.H."/>
            <person name="Grigoriev I.V."/>
            <person name="Rokhsar D.S."/>
        </authorList>
    </citation>
    <scope>NUCLEOTIDE SEQUENCE</scope>
</reference>
<comment type="subcellular location">
    <subcellularLocation>
        <location evidence="1">Membrane</location>
        <topology evidence="1">Single-pass membrane protein</topology>
    </subcellularLocation>
</comment>
<dbReference type="EnsemblMetazoa" id="HelroT180445">
    <property type="protein sequence ID" value="HelroP180445"/>
    <property type="gene ID" value="HelroG180445"/>
</dbReference>